<evidence type="ECO:0000256" key="3">
    <source>
        <dbReference type="ARBA" id="ARBA00022741"/>
    </source>
</evidence>
<dbReference type="Pfam" id="PF00271">
    <property type="entry name" value="Helicase_C"/>
    <property type="match status" value="1"/>
</dbReference>
<dbReference type="CDD" id="cd18787">
    <property type="entry name" value="SF2_C_DEAD"/>
    <property type="match status" value="1"/>
</dbReference>
<name>A0AAD6NK56_DREDA</name>
<evidence type="ECO:0000259" key="13">
    <source>
        <dbReference type="PROSITE" id="PS51195"/>
    </source>
</evidence>
<evidence type="ECO:0000256" key="10">
    <source>
        <dbReference type="SAM" id="MobiDB-lite"/>
    </source>
</evidence>
<comment type="subcellular location">
    <subcellularLocation>
        <location evidence="1">Nucleus</location>
    </subcellularLocation>
</comment>
<dbReference type="InterPro" id="IPR014001">
    <property type="entry name" value="Helicase_ATP-bd"/>
</dbReference>
<keyword evidence="3" id="KW-0547">Nucleotide-binding</keyword>
<dbReference type="EMBL" id="JAQGDS010000004">
    <property type="protein sequence ID" value="KAJ6261187.1"/>
    <property type="molecule type" value="Genomic_DNA"/>
</dbReference>
<reference evidence="14" key="1">
    <citation type="submission" date="2023-01" db="EMBL/GenBank/DDBJ databases">
        <title>The chitinases involved in constricting ring structure development in the nematode-trapping fungus Drechslerella dactyloides.</title>
        <authorList>
            <person name="Wang R."/>
            <person name="Zhang L."/>
            <person name="Tang P."/>
            <person name="Li S."/>
            <person name="Liang L."/>
        </authorList>
    </citation>
    <scope>NUCLEOTIDE SEQUENCE</scope>
    <source>
        <strain evidence="14">YMF1.00031</strain>
    </source>
</reference>
<feature type="region of interest" description="Disordered" evidence="10">
    <location>
        <begin position="1"/>
        <end position="52"/>
    </location>
</feature>
<keyword evidence="6" id="KW-0067">ATP-binding</keyword>
<organism evidence="14 15">
    <name type="scientific">Drechslerella dactyloides</name>
    <name type="common">Nematode-trapping fungus</name>
    <name type="synonym">Arthrobotrys dactyloides</name>
    <dbReference type="NCBI Taxonomy" id="74499"/>
    <lineage>
        <taxon>Eukaryota</taxon>
        <taxon>Fungi</taxon>
        <taxon>Dikarya</taxon>
        <taxon>Ascomycota</taxon>
        <taxon>Pezizomycotina</taxon>
        <taxon>Orbiliomycetes</taxon>
        <taxon>Orbiliales</taxon>
        <taxon>Orbiliaceae</taxon>
        <taxon>Drechslerella</taxon>
    </lineage>
</organism>
<dbReference type="PROSITE" id="PS51192">
    <property type="entry name" value="HELICASE_ATP_BIND_1"/>
    <property type="match status" value="1"/>
</dbReference>
<evidence type="ECO:0000313" key="15">
    <source>
        <dbReference type="Proteomes" id="UP001221413"/>
    </source>
</evidence>
<dbReference type="InterPro" id="IPR014014">
    <property type="entry name" value="RNA_helicase_DEAD_Q_motif"/>
</dbReference>
<dbReference type="GO" id="GO:0016787">
    <property type="term" value="F:hydrolase activity"/>
    <property type="evidence" value="ECO:0007669"/>
    <property type="project" value="UniProtKB-KW"/>
</dbReference>
<evidence type="ECO:0000256" key="4">
    <source>
        <dbReference type="ARBA" id="ARBA00022801"/>
    </source>
</evidence>
<sequence>MITPTAKHPAAILMAEKRSHSQASKARKRRKIAPSGSTKSARNGTTRDAKRWKTVTADSLGWRKVEMPDRLDDVEGFFGLEEIDDVQVVNDNGILKFKAVASTNSEGESESNGPDAQGDEWEGFSDDNVVETEDQASTSGEPNGTTLKDDDEQKLELEKKEGSKNTKKQKAAEKKKKKKEKLPEALPKTQAAVPVNSFAELQDLMDDDVEVDLPAWEPLALSPYTLQALQKLGFTDPTPIQKLSIPSIIAGHDLIGKAATGSGKTLAFGIPIFEHWLSSLKSQTPAAKLPGEADSEADATKLTNPLTALILSPTRELAHQITDHLQSLISSSGVSSPPQVVSLTGGLSIQKQLRKLGQAGGADIVVATPGRLWEILSEKSGYTRWFRKARFLMVDEADRVLQEGHFKEVEQILDVLTRDAQEEEIAQNPQVYGTTSTVKTATPKNRQTLVFSATFSKDLQKKLSGKQSFKNSNTGLMNDKDLLNSLLKKLPFREEHPQFVDVNPVDQMAENLREGIVECGNMEKDIYLYYLLLRYPLRTLVFTNSISTVRRLTNLLQTLQLSVSGLNSNMIQKARLRSLERFSGTHAPKNGQPAASQHQILIATDVAARGLDIKNIELVIHYHVPRTADTYVHRSGRTARSKNSGASIILCAPEEASGIRRLVSQVHEDRGSRNHAGIKSISVDRSLVVTLKTRIELAQKIVGSTLAKESHRKEDDWLKAAAEELGVDYDSDEFAEAAEKGRRGAKKKKEARSVGKNELAALKAQLREELTRKVGRGSRKYLTGGLGNLAQQLVDGKQHDVFFGEEGGWGLDQL</sequence>
<proteinExistence type="predicted"/>
<dbReference type="Gene3D" id="3.40.50.300">
    <property type="entry name" value="P-loop containing nucleotide triphosphate hydrolases"/>
    <property type="match status" value="2"/>
</dbReference>
<feature type="compositionally biased region" description="Polar residues" evidence="10">
    <location>
        <begin position="135"/>
        <end position="146"/>
    </location>
</feature>
<dbReference type="SUPFAM" id="SSF52540">
    <property type="entry name" value="P-loop containing nucleoside triphosphate hydrolases"/>
    <property type="match status" value="1"/>
</dbReference>
<gene>
    <name evidence="14" type="ORF">Dda_3855</name>
</gene>
<feature type="domain" description="Helicase C-terminal" evidence="12">
    <location>
        <begin position="525"/>
        <end position="682"/>
    </location>
</feature>
<evidence type="ECO:0000256" key="5">
    <source>
        <dbReference type="ARBA" id="ARBA00022806"/>
    </source>
</evidence>
<dbReference type="InterPro" id="IPR001650">
    <property type="entry name" value="Helicase_C-like"/>
</dbReference>
<feature type="domain" description="DEAD-box RNA helicase Q" evidence="13">
    <location>
        <begin position="214"/>
        <end position="242"/>
    </location>
</feature>
<keyword evidence="2" id="KW-0690">Ribosome biogenesis</keyword>
<evidence type="ECO:0000256" key="1">
    <source>
        <dbReference type="ARBA" id="ARBA00004123"/>
    </source>
</evidence>
<evidence type="ECO:0000259" key="12">
    <source>
        <dbReference type="PROSITE" id="PS51194"/>
    </source>
</evidence>
<feature type="compositionally biased region" description="Polar residues" evidence="10">
    <location>
        <begin position="35"/>
        <end position="44"/>
    </location>
</feature>
<dbReference type="InterPro" id="IPR011545">
    <property type="entry name" value="DEAD/DEAH_box_helicase_dom"/>
</dbReference>
<protein>
    <submittedName>
        <fullName evidence="14">ATP-dependent RNA helicase MAK5</fullName>
    </submittedName>
</protein>
<accession>A0AAD6NK56</accession>
<feature type="domain" description="Helicase ATP-binding" evidence="11">
    <location>
        <begin position="245"/>
        <end position="473"/>
    </location>
</feature>
<dbReference type="PROSITE" id="PS00039">
    <property type="entry name" value="DEAD_ATP_HELICASE"/>
    <property type="match status" value="1"/>
</dbReference>
<keyword evidence="8" id="KW-0539">Nucleus</keyword>
<feature type="region of interest" description="Disordered" evidence="10">
    <location>
        <begin position="102"/>
        <end position="188"/>
    </location>
</feature>
<dbReference type="PROSITE" id="PS51194">
    <property type="entry name" value="HELICASE_CTER"/>
    <property type="match status" value="1"/>
</dbReference>
<feature type="compositionally biased region" description="Acidic residues" evidence="10">
    <location>
        <begin position="117"/>
        <end position="134"/>
    </location>
</feature>
<dbReference type="PROSITE" id="PS51195">
    <property type="entry name" value="Q_MOTIF"/>
    <property type="match status" value="1"/>
</dbReference>
<evidence type="ECO:0000256" key="6">
    <source>
        <dbReference type="ARBA" id="ARBA00022840"/>
    </source>
</evidence>
<dbReference type="AlphaFoldDB" id="A0AAD6NK56"/>
<evidence type="ECO:0000259" key="11">
    <source>
        <dbReference type="PROSITE" id="PS51192"/>
    </source>
</evidence>
<keyword evidence="5 14" id="KW-0347">Helicase</keyword>
<dbReference type="GO" id="GO:0005524">
    <property type="term" value="F:ATP binding"/>
    <property type="evidence" value="ECO:0007669"/>
    <property type="project" value="UniProtKB-KW"/>
</dbReference>
<dbReference type="InterPro" id="IPR050079">
    <property type="entry name" value="DEAD_box_RNA_helicase"/>
</dbReference>
<evidence type="ECO:0000256" key="2">
    <source>
        <dbReference type="ARBA" id="ARBA00022517"/>
    </source>
</evidence>
<dbReference type="Proteomes" id="UP001221413">
    <property type="component" value="Unassembled WGS sequence"/>
</dbReference>
<dbReference type="GO" id="GO:0005634">
    <property type="term" value="C:nucleus"/>
    <property type="evidence" value="ECO:0007669"/>
    <property type="project" value="UniProtKB-SubCell"/>
</dbReference>
<dbReference type="GO" id="GO:0003724">
    <property type="term" value="F:RNA helicase activity"/>
    <property type="evidence" value="ECO:0007669"/>
    <property type="project" value="InterPro"/>
</dbReference>
<dbReference type="InterPro" id="IPR000629">
    <property type="entry name" value="RNA-helicase_DEAD-box_CS"/>
</dbReference>
<dbReference type="PANTHER" id="PTHR47959:SF24">
    <property type="entry name" value="ATP-DEPENDENT RNA HELICASE"/>
    <property type="match status" value="1"/>
</dbReference>
<evidence type="ECO:0000256" key="8">
    <source>
        <dbReference type="ARBA" id="ARBA00023242"/>
    </source>
</evidence>
<keyword evidence="7" id="KW-0694">RNA-binding</keyword>
<dbReference type="GO" id="GO:0005829">
    <property type="term" value="C:cytosol"/>
    <property type="evidence" value="ECO:0007669"/>
    <property type="project" value="TreeGrafter"/>
</dbReference>
<dbReference type="GO" id="GO:0010467">
    <property type="term" value="P:gene expression"/>
    <property type="evidence" value="ECO:0007669"/>
    <property type="project" value="UniProtKB-ARBA"/>
</dbReference>
<feature type="compositionally biased region" description="Basic and acidic residues" evidence="10">
    <location>
        <begin position="154"/>
        <end position="164"/>
    </location>
</feature>
<dbReference type="GO" id="GO:0003723">
    <property type="term" value="F:RNA binding"/>
    <property type="evidence" value="ECO:0007669"/>
    <property type="project" value="UniProtKB-KW"/>
</dbReference>
<dbReference type="Pfam" id="PF00270">
    <property type="entry name" value="DEAD"/>
    <property type="match status" value="1"/>
</dbReference>
<keyword evidence="15" id="KW-1185">Reference proteome</keyword>
<dbReference type="PANTHER" id="PTHR47959">
    <property type="entry name" value="ATP-DEPENDENT RNA HELICASE RHLE-RELATED"/>
    <property type="match status" value="1"/>
</dbReference>
<dbReference type="InterPro" id="IPR027417">
    <property type="entry name" value="P-loop_NTPase"/>
</dbReference>
<dbReference type="SMART" id="SM00487">
    <property type="entry name" value="DEXDc"/>
    <property type="match status" value="1"/>
</dbReference>
<dbReference type="GO" id="GO:0042254">
    <property type="term" value="P:ribosome biogenesis"/>
    <property type="evidence" value="ECO:0007669"/>
    <property type="project" value="UniProtKB-KW"/>
</dbReference>
<keyword evidence="4" id="KW-0378">Hydrolase</keyword>
<evidence type="ECO:0000256" key="7">
    <source>
        <dbReference type="ARBA" id="ARBA00022884"/>
    </source>
</evidence>
<dbReference type="SMART" id="SM00490">
    <property type="entry name" value="HELICc"/>
    <property type="match status" value="1"/>
</dbReference>
<evidence type="ECO:0000313" key="14">
    <source>
        <dbReference type="EMBL" id="KAJ6261187.1"/>
    </source>
</evidence>
<feature type="compositionally biased region" description="Basic residues" evidence="10">
    <location>
        <begin position="165"/>
        <end position="180"/>
    </location>
</feature>
<comment type="caution">
    <text evidence="14">The sequence shown here is derived from an EMBL/GenBank/DDBJ whole genome shotgun (WGS) entry which is preliminary data.</text>
</comment>
<feature type="short sequence motif" description="Q motif" evidence="9">
    <location>
        <begin position="214"/>
        <end position="242"/>
    </location>
</feature>
<evidence type="ECO:0000256" key="9">
    <source>
        <dbReference type="PROSITE-ProRule" id="PRU00552"/>
    </source>
</evidence>
<feature type="compositionally biased region" description="Low complexity" evidence="10">
    <location>
        <begin position="104"/>
        <end position="113"/>
    </location>
</feature>